<feature type="transmembrane region" description="Helical" evidence="1">
    <location>
        <begin position="57"/>
        <end position="76"/>
    </location>
</feature>
<keyword evidence="1" id="KW-0472">Membrane</keyword>
<evidence type="ECO:0000313" key="3">
    <source>
        <dbReference type="Proteomes" id="UP000236454"/>
    </source>
</evidence>
<accession>A0A1I7BFC2</accession>
<dbReference type="EMBL" id="FPAS01000005">
    <property type="protein sequence ID" value="SFT85858.1"/>
    <property type="molecule type" value="Genomic_DNA"/>
</dbReference>
<keyword evidence="1" id="KW-1133">Transmembrane helix</keyword>
<protein>
    <submittedName>
        <fullName evidence="2">Uncharacterized protein</fullName>
    </submittedName>
</protein>
<evidence type="ECO:0000313" key="2">
    <source>
        <dbReference type="EMBL" id="SFT85858.1"/>
    </source>
</evidence>
<name>A0A1I7BFC2_9FLAO</name>
<organism evidence="2 3">
    <name type="scientific">Lishizhenia tianjinensis</name>
    <dbReference type="NCBI Taxonomy" id="477690"/>
    <lineage>
        <taxon>Bacteria</taxon>
        <taxon>Pseudomonadati</taxon>
        <taxon>Bacteroidota</taxon>
        <taxon>Flavobacteriia</taxon>
        <taxon>Flavobacteriales</taxon>
        <taxon>Crocinitomicaceae</taxon>
        <taxon>Lishizhenia</taxon>
    </lineage>
</organism>
<keyword evidence="1" id="KW-0812">Transmembrane</keyword>
<keyword evidence="3" id="KW-1185">Reference proteome</keyword>
<dbReference type="AlphaFoldDB" id="A0A1I7BFC2"/>
<proteinExistence type="predicted"/>
<reference evidence="2 3" key="1">
    <citation type="submission" date="2016-10" db="EMBL/GenBank/DDBJ databases">
        <authorList>
            <person name="de Groot N.N."/>
        </authorList>
    </citation>
    <scope>NUCLEOTIDE SEQUENCE [LARGE SCALE GENOMIC DNA]</scope>
    <source>
        <strain evidence="2 3">CGMCC 1.7005</strain>
    </source>
</reference>
<evidence type="ECO:0000256" key="1">
    <source>
        <dbReference type="SAM" id="Phobius"/>
    </source>
</evidence>
<dbReference type="Proteomes" id="UP000236454">
    <property type="component" value="Unassembled WGS sequence"/>
</dbReference>
<gene>
    <name evidence="2" type="ORF">SAMN05216474_2776</name>
</gene>
<sequence>MPYFCAMNWKSVILTAIFVGAFVFLGDAQCSQCKLVAEASGVDKDAEILGITNTTNINQGILYIMAVPYIILMFLFRKQISRLFKGLKKA</sequence>